<feature type="compositionally biased region" description="Low complexity" evidence="1">
    <location>
        <begin position="219"/>
        <end position="342"/>
    </location>
</feature>
<dbReference type="EMBL" id="KN846961">
    <property type="protein sequence ID" value="KIW64768.1"/>
    <property type="molecule type" value="Genomic_DNA"/>
</dbReference>
<dbReference type="SMART" id="SM00198">
    <property type="entry name" value="SCP"/>
    <property type="match status" value="1"/>
</dbReference>
<evidence type="ECO:0000313" key="3">
    <source>
        <dbReference type="EMBL" id="KIW64768.1"/>
    </source>
</evidence>
<feature type="domain" description="SCP" evidence="2">
    <location>
        <begin position="356"/>
        <end position="502"/>
    </location>
</feature>
<dbReference type="Pfam" id="PF00188">
    <property type="entry name" value="CAP"/>
    <property type="match status" value="1"/>
</dbReference>
<evidence type="ECO:0000256" key="1">
    <source>
        <dbReference type="SAM" id="MobiDB-lite"/>
    </source>
</evidence>
<accession>A0A0D2F9S3</accession>
<dbReference type="HOGENOM" id="CLU_023999_0_0_1"/>
<proteinExistence type="predicted"/>
<dbReference type="InterPro" id="IPR035940">
    <property type="entry name" value="CAP_sf"/>
</dbReference>
<dbReference type="Gene3D" id="3.40.33.10">
    <property type="entry name" value="CAP"/>
    <property type="match status" value="1"/>
</dbReference>
<gene>
    <name evidence="3" type="ORF">PV04_09678</name>
</gene>
<feature type="region of interest" description="Disordered" evidence="1">
    <location>
        <begin position="186"/>
        <end position="345"/>
    </location>
</feature>
<dbReference type="SUPFAM" id="SSF55797">
    <property type="entry name" value="PR-1-like"/>
    <property type="match status" value="1"/>
</dbReference>
<dbReference type="CDD" id="cd05380">
    <property type="entry name" value="CAP_euk"/>
    <property type="match status" value="1"/>
</dbReference>
<feature type="compositionally biased region" description="Polar residues" evidence="1">
    <location>
        <begin position="207"/>
        <end position="218"/>
    </location>
</feature>
<dbReference type="InterPro" id="IPR014044">
    <property type="entry name" value="CAP_dom"/>
</dbReference>
<dbReference type="FunFam" id="3.40.33.10:FF:000018">
    <property type="entry name" value="SCP-like extracellular protein, putative"/>
    <property type="match status" value="1"/>
</dbReference>
<dbReference type="STRING" id="5601.A0A0D2F9S3"/>
<dbReference type="Proteomes" id="UP000054266">
    <property type="component" value="Unassembled WGS sequence"/>
</dbReference>
<dbReference type="PANTHER" id="PTHR10334">
    <property type="entry name" value="CYSTEINE-RICH SECRETORY PROTEIN-RELATED"/>
    <property type="match status" value="1"/>
</dbReference>
<dbReference type="GO" id="GO:0005576">
    <property type="term" value="C:extracellular region"/>
    <property type="evidence" value="ECO:0007669"/>
    <property type="project" value="InterPro"/>
</dbReference>
<evidence type="ECO:0000259" key="2">
    <source>
        <dbReference type="SMART" id="SM00198"/>
    </source>
</evidence>
<dbReference type="PRINTS" id="PR00837">
    <property type="entry name" value="V5TPXLIKE"/>
</dbReference>
<evidence type="ECO:0000313" key="4">
    <source>
        <dbReference type="Proteomes" id="UP000054266"/>
    </source>
</evidence>
<dbReference type="PROSITE" id="PS01009">
    <property type="entry name" value="CRISP_1"/>
    <property type="match status" value="1"/>
</dbReference>
<keyword evidence="4" id="KW-1185">Reference proteome</keyword>
<protein>
    <recommendedName>
        <fullName evidence="2">SCP domain-containing protein</fullName>
    </recommendedName>
</protein>
<sequence>MPRWKEDINAVDAAVIFDNSGLTVLSFEAQKDSPKSLSHSFAVHQFCISIVPSFSSHRLQFFNMKISTTFILLAASGQALGLWNNWLRDVAVTETVTRVIQSCPCNGEEHVVTPVPRSEGHQLFRKPGPPFGPPFGRFFGPFGPHFNPRPGKPLTNAGPIPTNANKEPWADWFGAYITKSIASSSASTSSPALSSPSSAGPIGASTTSGPNGYTGPNPSTSLSSSTSITSSSDDGGPVGGSNSASSSMSTSGSSSLGPTGGSTTSPTSTTLAASSTTSSSSTSSTSSSTDPSTVSSSSSLPDQSTTESPVYSTTLLTTTSGASSVTTTSSSSSSSSDTTTTSPPGAVVTVDVSSLSPIDAILVAHNIHRSNHTATNLTWSESLASIAADIAATCVYDHNTTAGGGGYGQNIGAGYTPDRVPSMIGNSMYNTEMPYYPLPYGQDNPDMSDFNNWGHFSQIVWKDTSEVGCATQYCPDGLANTGSGVSPYFTVCNYSPPGNIQGAYSQVGAPLGQPITEILPN</sequence>
<dbReference type="InterPro" id="IPR018244">
    <property type="entry name" value="Allrgn_V5/Tpx1_CS"/>
</dbReference>
<organism evidence="3 4">
    <name type="scientific">Phialophora macrospora</name>
    <dbReference type="NCBI Taxonomy" id="1851006"/>
    <lineage>
        <taxon>Eukaryota</taxon>
        <taxon>Fungi</taxon>
        <taxon>Dikarya</taxon>
        <taxon>Ascomycota</taxon>
        <taxon>Pezizomycotina</taxon>
        <taxon>Eurotiomycetes</taxon>
        <taxon>Chaetothyriomycetidae</taxon>
        <taxon>Chaetothyriales</taxon>
        <taxon>Herpotrichiellaceae</taxon>
        <taxon>Phialophora</taxon>
    </lineage>
</organism>
<reference evidence="3 4" key="1">
    <citation type="submission" date="2015-01" db="EMBL/GenBank/DDBJ databases">
        <title>The Genome Sequence of Capronia semiimmersa CBS27337.</title>
        <authorList>
            <consortium name="The Broad Institute Genomics Platform"/>
            <person name="Cuomo C."/>
            <person name="de Hoog S."/>
            <person name="Gorbushina A."/>
            <person name="Stielow B."/>
            <person name="Teixiera M."/>
            <person name="Abouelleil A."/>
            <person name="Chapman S.B."/>
            <person name="Priest M."/>
            <person name="Young S.K."/>
            <person name="Wortman J."/>
            <person name="Nusbaum C."/>
            <person name="Birren B."/>
        </authorList>
    </citation>
    <scope>NUCLEOTIDE SEQUENCE [LARGE SCALE GENOMIC DNA]</scope>
    <source>
        <strain evidence="3 4">CBS 27337</strain>
    </source>
</reference>
<feature type="compositionally biased region" description="Low complexity" evidence="1">
    <location>
        <begin position="186"/>
        <end position="206"/>
    </location>
</feature>
<dbReference type="InterPro" id="IPR001283">
    <property type="entry name" value="CRISP-related"/>
</dbReference>
<name>A0A0D2F9S3_9EURO</name>
<dbReference type="AlphaFoldDB" id="A0A0D2F9S3"/>